<feature type="region of interest" description="Disordered" evidence="1">
    <location>
        <begin position="138"/>
        <end position="162"/>
    </location>
</feature>
<evidence type="ECO:0000313" key="3">
    <source>
        <dbReference type="Proteomes" id="UP001165121"/>
    </source>
</evidence>
<gene>
    <name evidence="2" type="ORF">Pfra01_001530100</name>
</gene>
<feature type="compositionally biased region" description="Polar residues" evidence="1">
    <location>
        <begin position="151"/>
        <end position="162"/>
    </location>
</feature>
<dbReference type="OrthoDB" id="124134at2759"/>
<proteinExistence type="predicted"/>
<protein>
    <submittedName>
        <fullName evidence="2">Unnamed protein product</fullName>
    </submittedName>
</protein>
<dbReference type="Gene3D" id="2.20.70.10">
    <property type="match status" value="1"/>
</dbReference>
<dbReference type="Proteomes" id="UP001165121">
    <property type="component" value="Unassembled WGS sequence"/>
</dbReference>
<dbReference type="EMBL" id="BSXT01001653">
    <property type="protein sequence ID" value="GMF44229.1"/>
    <property type="molecule type" value="Genomic_DNA"/>
</dbReference>
<evidence type="ECO:0000256" key="1">
    <source>
        <dbReference type="SAM" id="MobiDB-lite"/>
    </source>
</evidence>
<dbReference type="AlphaFoldDB" id="A0A9W6XPZ7"/>
<evidence type="ECO:0000313" key="2">
    <source>
        <dbReference type="EMBL" id="GMF44229.1"/>
    </source>
</evidence>
<name>A0A9W6XPZ7_9STRA</name>
<comment type="caution">
    <text evidence="2">The sequence shown here is derived from an EMBL/GenBank/DDBJ whole genome shotgun (WGS) entry which is preliminary data.</text>
</comment>
<sequence>MKVMDMCKVYSEAEVGQPCSGASWYSERNGLGPTVNPPPRSGGARLVHIDLSCSGDMMSDLVPTVNEATENLVVRLQTLYRARRARRDAVELANSAYLKCWDAASGLAYYCNLHTGLSSWKKPLLLAARDSIEAPANIFQGKDPTHPGIKSESTTDPDPSLDLVTQLTTKDRHRRREESLAFKRKCEEEKRKLMRRHRGKIARAMCRFEKNLLDEKNRTRQERQEKLKSDNHQLLQDLYDGKKVREQVVKPVEVIDILNMIIVGSRKRMYRQSVRQPCEATWAGSNNCWTWALTLMLKVYVG</sequence>
<keyword evidence="3" id="KW-1185">Reference proteome</keyword>
<organism evidence="2 3">
    <name type="scientific">Phytophthora fragariaefolia</name>
    <dbReference type="NCBI Taxonomy" id="1490495"/>
    <lineage>
        <taxon>Eukaryota</taxon>
        <taxon>Sar</taxon>
        <taxon>Stramenopiles</taxon>
        <taxon>Oomycota</taxon>
        <taxon>Peronosporomycetes</taxon>
        <taxon>Peronosporales</taxon>
        <taxon>Peronosporaceae</taxon>
        <taxon>Phytophthora</taxon>
    </lineage>
</organism>
<reference evidence="2" key="1">
    <citation type="submission" date="2023-04" db="EMBL/GenBank/DDBJ databases">
        <title>Phytophthora fragariaefolia NBRC 109709.</title>
        <authorList>
            <person name="Ichikawa N."/>
            <person name="Sato H."/>
            <person name="Tonouchi N."/>
        </authorList>
    </citation>
    <scope>NUCLEOTIDE SEQUENCE</scope>
    <source>
        <strain evidence="2">NBRC 109709</strain>
    </source>
</reference>
<accession>A0A9W6XPZ7</accession>